<evidence type="ECO:0000313" key="1">
    <source>
        <dbReference type="EMBL" id="BAA02674.2"/>
    </source>
</evidence>
<proteinExistence type="predicted"/>
<sequence>MSAVAEDSLLDLVVDDAGQPFGIGYILGRCVPWYGLPTQLALVAEVDPDPFSAYLDSVCHLVPLIHTKRSGYQASKK</sequence>
<dbReference type="KEGG" id="vg:927284"/>
<reference evidence="1" key="1">
    <citation type="journal article" date="1993" name="Mol. Microbiol.">
        <title>Molecular analysis of a cytotoxin-converting phage, phi CTX, of Pseudomonas aeruginosa: structure of the attP-cos-ctx region and integration into the serine tRNA gene.</title>
        <authorList>
            <person name="Hayashi T."/>
            <person name="Matsumoto H."/>
            <person name="Ohnishi M."/>
            <person name="Terawaki Y."/>
        </authorList>
    </citation>
    <scope>NUCLEOTIDE SEQUENCE</scope>
</reference>
<dbReference type="PIR" id="S33665">
    <property type="entry name" value="S33665"/>
</dbReference>
<accession>Q38016</accession>
<protein>
    <submittedName>
        <fullName evidence="1">Uncharacterized protein</fullName>
    </submittedName>
</protein>
<dbReference type="RefSeq" id="NP_490643.1">
    <property type="nucleotide sequence ID" value="NC_003278.1"/>
</dbReference>
<dbReference type="EMBL" id="D13409">
    <property type="protein sequence ID" value="BAA02674.2"/>
    <property type="molecule type" value="Genomic_DNA"/>
</dbReference>
<dbReference type="GeneID" id="927284"/>
<name>Q38016_9CAUD</name>
<organism evidence="1">
    <name type="scientific">Citexvirus phiCTX</name>
    <dbReference type="NCBI Taxonomy" id="35343"/>
    <lineage>
        <taxon>Viruses</taxon>
        <taxon>Duplodnaviria</taxon>
        <taxon>Heunggongvirae</taxon>
        <taxon>Uroviricota</taxon>
        <taxon>Caudoviricetes</taxon>
        <taxon>Peduoviridae</taxon>
        <taxon>Citexvirus</taxon>
    </lineage>
</organism>